<feature type="chain" id="PRO_5042895759" description="histidine kinase" evidence="13">
    <location>
        <begin position="20"/>
        <end position="1383"/>
    </location>
</feature>
<dbReference type="GO" id="GO:0043565">
    <property type="term" value="F:sequence-specific DNA binding"/>
    <property type="evidence" value="ECO:0007669"/>
    <property type="project" value="InterPro"/>
</dbReference>
<dbReference type="SMART" id="SM00387">
    <property type="entry name" value="HATPase_c"/>
    <property type="match status" value="1"/>
</dbReference>
<feature type="domain" description="Response regulatory" evidence="16">
    <location>
        <begin position="1122"/>
        <end position="1237"/>
    </location>
</feature>
<dbReference type="Gene3D" id="1.10.287.130">
    <property type="match status" value="1"/>
</dbReference>
<evidence type="ECO:0000256" key="12">
    <source>
        <dbReference type="PROSITE-ProRule" id="PRU00169"/>
    </source>
</evidence>
<dbReference type="Pfam" id="PF07495">
    <property type="entry name" value="Y_Y_Y"/>
    <property type="match status" value="1"/>
</dbReference>
<proteinExistence type="predicted"/>
<gene>
    <name evidence="17" type="ORF">PEDI_39710</name>
</gene>
<dbReference type="InterPro" id="IPR001789">
    <property type="entry name" value="Sig_transdc_resp-reg_receiver"/>
</dbReference>
<dbReference type="Pfam" id="PF12833">
    <property type="entry name" value="HTH_18"/>
    <property type="match status" value="1"/>
</dbReference>
<feature type="signal peptide" evidence="13">
    <location>
        <begin position="1"/>
        <end position="19"/>
    </location>
</feature>
<dbReference type="FunFam" id="1.10.287.130:FF:000045">
    <property type="entry name" value="Two-component system sensor histidine kinase/response regulator"/>
    <property type="match status" value="1"/>
</dbReference>
<evidence type="ECO:0000313" key="18">
    <source>
        <dbReference type="Proteomes" id="UP001310022"/>
    </source>
</evidence>
<evidence type="ECO:0000256" key="4">
    <source>
        <dbReference type="ARBA" id="ARBA00022679"/>
    </source>
</evidence>
<dbReference type="PANTHER" id="PTHR43547:SF2">
    <property type="entry name" value="HYBRID SIGNAL TRANSDUCTION HISTIDINE KINASE C"/>
    <property type="match status" value="1"/>
</dbReference>
<dbReference type="Gene3D" id="2.60.40.10">
    <property type="entry name" value="Immunoglobulins"/>
    <property type="match status" value="1"/>
</dbReference>
<feature type="domain" description="Histidine kinase" evidence="15">
    <location>
        <begin position="862"/>
        <end position="1087"/>
    </location>
</feature>
<dbReference type="PROSITE" id="PS50110">
    <property type="entry name" value="RESPONSE_REGULATORY"/>
    <property type="match status" value="1"/>
</dbReference>
<dbReference type="InterPro" id="IPR004358">
    <property type="entry name" value="Sig_transdc_His_kin-like_C"/>
</dbReference>
<keyword evidence="18" id="KW-1185">Reference proteome</keyword>
<dbReference type="SUPFAM" id="SSF46689">
    <property type="entry name" value="Homeodomain-like"/>
    <property type="match status" value="1"/>
</dbReference>
<dbReference type="Gene3D" id="1.10.10.60">
    <property type="entry name" value="Homeodomain-like"/>
    <property type="match status" value="1"/>
</dbReference>
<dbReference type="InterPro" id="IPR018060">
    <property type="entry name" value="HTH_AraC"/>
</dbReference>
<evidence type="ECO:0000256" key="9">
    <source>
        <dbReference type="ARBA" id="ARBA00023015"/>
    </source>
</evidence>
<dbReference type="InterPro" id="IPR018062">
    <property type="entry name" value="HTH_AraC-typ_CS"/>
</dbReference>
<dbReference type="Pfam" id="PF00072">
    <property type="entry name" value="Response_reg"/>
    <property type="match status" value="1"/>
</dbReference>
<dbReference type="InterPro" id="IPR003594">
    <property type="entry name" value="HATPase_dom"/>
</dbReference>
<dbReference type="InterPro" id="IPR011110">
    <property type="entry name" value="Reg_prop"/>
</dbReference>
<dbReference type="SUPFAM" id="SSF55874">
    <property type="entry name" value="ATPase domain of HSP90 chaperone/DNA topoisomerase II/histidine kinase"/>
    <property type="match status" value="1"/>
</dbReference>
<dbReference type="PANTHER" id="PTHR43547">
    <property type="entry name" value="TWO-COMPONENT HISTIDINE KINASE"/>
    <property type="match status" value="1"/>
</dbReference>
<dbReference type="Pfam" id="PF00512">
    <property type="entry name" value="HisKA"/>
    <property type="match status" value="1"/>
</dbReference>
<feature type="domain" description="HTH araC/xylS-type" evidence="14">
    <location>
        <begin position="1269"/>
        <end position="1368"/>
    </location>
</feature>
<keyword evidence="10" id="KW-0238">DNA-binding</keyword>
<keyword evidence="3 12" id="KW-0597">Phosphoprotein</keyword>
<keyword evidence="13" id="KW-0732">Signal</keyword>
<accession>A0AAN4W0G0</accession>
<dbReference type="SUPFAM" id="SSF47384">
    <property type="entry name" value="Homodimeric domain of signal transducing histidine kinase"/>
    <property type="match status" value="1"/>
</dbReference>
<keyword evidence="7" id="KW-0067">ATP-binding</keyword>
<evidence type="ECO:0000256" key="8">
    <source>
        <dbReference type="ARBA" id="ARBA00023012"/>
    </source>
</evidence>
<evidence type="ECO:0000256" key="11">
    <source>
        <dbReference type="ARBA" id="ARBA00023163"/>
    </source>
</evidence>
<dbReference type="CDD" id="cd17574">
    <property type="entry name" value="REC_OmpR"/>
    <property type="match status" value="1"/>
</dbReference>
<dbReference type="InterPro" id="IPR009057">
    <property type="entry name" value="Homeodomain-like_sf"/>
</dbReference>
<comment type="caution">
    <text evidence="17">The sequence shown here is derived from an EMBL/GenBank/DDBJ whole genome shotgun (WGS) entry which is preliminary data.</text>
</comment>
<dbReference type="PROSITE" id="PS50109">
    <property type="entry name" value="HIS_KIN"/>
    <property type="match status" value="1"/>
</dbReference>
<dbReference type="SUPFAM" id="SSF63829">
    <property type="entry name" value="Calcium-dependent phosphotriesterase"/>
    <property type="match status" value="3"/>
</dbReference>
<dbReference type="FunFam" id="3.30.565.10:FF:000037">
    <property type="entry name" value="Hybrid sensor histidine kinase/response regulator"/>
    <property type="match status" value="1"/>
</dbReference>
<dbReference type="SUPFAM" id="SSF52172">
    <property type="entry name" value="CheY-like"/>
    <property type="match status" value="1"/>
</dbReference>
<dbReference type="GO" id="GO:0005524">
    <property type="term" value="F:ATP binding"/>
    <property type="evidence" value="ECO:0007669"/>
    <property type="project" value="UniProtKB-KW"/>
</dbReference>
<comment type="catalytic activity">
    <reaction evidence="1">
        <text>ATP + protein L-histidine = ADP + protein N-phospho-L-histidine.</text>
        <dbReference type="EC" id="2.7.13.3"/>
    </reaction>
</comment>
<evidence type="ECO:0000256" key="2">
    <source>
        <dbReference type="ARBA" id="ARBA00012438"/>
    </source>
</evidence>
<dbReference type="PRINTS" id="PR00344">
    <property type="entry name" value="BCTRLSENSOR"/>
</dbReference>
<dbReference type="SMART" id="SM00448">
    <property type="entry name" value="REC"/>
    <property type="match status" value="1"/>
</dbReference>
<evidence type="ECO:0000256" key="10">
    <source>
        <dbReference type="ARBA" id="ARBA00023125"/>
    </source>
</evidence>
<dbReference type="SMART" id="SM00342">
    <property type="entry name" value="HTH_ARAC"/>
    <property type="match status" value="1"/>
</dbReference>
<keyword evidence="5" id="KW-0547">Nucleotide-binding</keyword>
<dbReference type="InterPro" id="IPR011006">
    <property type="entry name" value="CheY-like_superfamily"/>
</dbReference>
<dbReference type="GO" id="GO:0003700">
    <property type="term" value="F:DNA-binding transcription factor activity"/>
    <property type="evidence" value="ECO:0007669"/>
    <property type="project" value="InterPro"/>
</dbReference>
<keyword evidence="8" id="KW-0902">Two-component regulatory system</keyword>
<protein>
    <recommendedName>
        <fullName evidence="2">histidine kinase</fullName>
        <ecNumber evidence="2">2.7.13.3</ecNumber>
    </recommendedName>
</protein>
<evidence type="ECO:0000313" key="17">
    <source>
        <dbReference type="EMBL" id="GJM63419.1"/>
    </source>
</evidence>
<keyword evidence="4" id="KW-0808">Transferase</keyword>
<dbReference type="PROSITE" id="PS01124">
    <property type="entry name" value="HTH_ARAC_FAMILY_2"/>
    <property type="match status" value="1"/>
</dbReference>
<evidence type="ECO:0000256" key="5">
    <source>
        <dbReference type="ARBA" id="ARBA00022741"/>
    </source>
</evidence>
<dbReference type="GO" id="GO:0000155">
    <property type="term" value="F:phosphorelay sensor kinase activity"/>
    <property type="evidence" value="ECO:0007669"/>
    <property type="project" value="InterPro"/>
</dbReference>
<organism evidence="17 18">
    <name type="scientific">Persicobacter diffluens</name>
    <dbReference type="NCBI Taxonomy" id="981"/>
    <lineage>
        <taxon>Bacteria</taxon>
        <taxon>Pseudomonadati</taxon>
        <taxon>Bacteroidota</taxon>
        <taxon>Cytophagia</taxon>
        <taxon>Cytophagales</taxon>
        <taxon>Persicobacteraceae</taxon>
        <taxon>Persicobacter</taxon>
    </lineage>
</organism>
<dbReference type="Pfam" id="PF07494">
    <property type="entry name" value="Reg_prop"/>
    <property type="match status" value="4"/>
</dbReference>
<evidence type="ECO:0000256" key="1">
    <source>
        <dbReference type="ARBA" id="ARBA00000085"/>
    </source>
</evidence>
<sequence length="1383" mass="157296">MRFIFTACFFLAAIWSGFATDFQFRYLTTENGLSQNTANCIFQDSQGFVWIGSDDGLNRFDGNEIKIYRTGKGENTLNTNLVYHLLEDKNHNLWIGTVDGGISRMNLNTGKITNFFNESGKAPLFISNQVRKLAMDAKGNLWIGAHAGISRVRAESMTTEELKVDHFYFQQTAPNGIKGNALRDIYCDRSGRLWIITNKGLQECLQQKDGSVIFKAYLQHNFLNPLLIREDDRGLLVGTLKGVHRFFPDGDPYFRKLLAIDKLKTMMVDRQGQLWAATNSGLYAYGESEDADYQLLDAYKSELLDSNNLNALMVRSMLCDNQGNIWFGTNGGGVNYLNLAQKKIYHFGHNYHPGSLNRNKVRSLLHDSRGNLFVGTLSGGVSFLSAGDFLLKDFNAFEHLLDHNMANSTREIHNIFEFNKQILIGCGYPDLLLTFPTGDQPYKHKVTRFKEVKNPIFCFANQGDSILWAGSYGNGMYAYRWKDGAFEFKDHYLNNQDEIAGLPSAFIRTLSVDDEGNLLVGTTKGAVILPLEEQNKAFPTFTPLNIISKDTGRPVYVLSSLLSSKNEFWLGTMGDGLYHVWKNARGEYQSDHYDEDEGLSNRVIKTIEEDNLGNIWVSTNKGLNVISPAEKRVRAMGYQEGLQDNEFSERASFKLPNGELYFGGVRGVNYFSPYQVGLDQSTGPIQLTELRVNNQEIVCDQIYGGNKILDKNITAATGIQLNHDQNNISIKFAYLHFGAPESNYYKYQLEGFEEEWELTRGLDNVAKYTNLPVGEYVLKVQAANYDQVWNDQIKTFYIEILPPIWLSWWAKLIYVAIGLFALWFTSRFTIIQSKQKQSLILEHFEREKLEEVSQLKMQFFTNVSHELKTPLSLIHGPIVKMLERSQEEGRLLSQERQSLALVSKNVKYLLQLVNQLMDIRKLESGNMKLKARVVDWVLVSKNALSAFSEMAQTKGLQLKFKAEAEEVFGYADVEKVEKILFNLISNAFKYTDDGGEIMLIISREMDHNINFVKLEVKDSGIGIPVEKQKQIFDRFYQIENEENLSGNGTGIGLSFTKSLMELHHGTISLRSTVGEGTSFTLMIPIDAKAYDEAEIVELAEAPDSIEGEEVKKKRGRKRKLPKVMVVEDNLDLRNFIVEILAGTHYTCVAGNGQEALNMLAAEKPDIIVSDIMMPEMDGYELLENIREHADYSHLPVILLTAKTATSDRIKSYERGVDAYIAKPFDPDVLIARIKSLLDAREKIRQRFRQNLDFKPTDVESTTMDEKFLSRIMKIVEENIGNSEFTVEMLAREFGASASVINQQLRVLTGHTAKSFIRNIRLKRAAQLLKLNRYSVTDVTYEVGFNDLKYFRSCFKSEFGVSPSQYHKLEPVEQLMEEDYEEEN</sequence>
<evidence type="ECO:0000256" key="3">
    <source>
        <dbReference type="ARBA" id="ARBA00022553"/>
    </source>
</evidence>
<keyword evidence="11" id="KW-0804">Transcription</keyword>
<evidence type="ECO:0000259" key="16">
    <source>
        <dbReference type="PROSITE" id="PS50110"/>
    </source>
</evidence>
<dbReference type="RefSeq" id="WP_338238584.1">
    <property type="nucleotide sequence ID" value="NZ_BQKE01000002.1"/>
</dbReference>
<dbReference type="SMART" id="SM00388">
    <property type="entry name" value="HisKA"/>
    <property type="match status" value="1"/>
</dbReference>
<dbReference type="CDD" id="cd00082">
    <property type="entry name" value="HisKA"/>
    <property type="match status" value="1"/>
</dbReference>
<dbReference type="InterPro" id="IPR013783">
    <property type="entry name" value="Ig-like_fold"/>
</dbReference>
<dbReference type="InterPro" id="IPR003661">
    <property type="entry name" value="HisK_dim/P_dom"/>
</dbReference>
<evidence type="ECO:0000259" key="15">
    <source>
        <dbReference type="PROSITE" id="PS50109"/>
    </source>
</evidence>
<dbReference type="InterPro" id="IPR011123">
    <property type="entry name" value="Y_Y_Y"/>
</dbReference>
<dbReference type="InterPro" id="IPR005467">
    <property type="entry name" value="His_kinase_dom"/>
</dbReference>
<evidence type="ECO:0000256" key="6">
    <source>
        <dbReference type="ARBA" id="ARBA00022777"/>
    </source>
</evidence>
<dbReference type="InterPro" id="IPR036890">
    <property type="entry name" value="HATPase_C_sf"/>
</dbReference>
<dbReference type="EC" id="2.7.13.3" evidence="2"/>
<dbReference type="Gene3D" id="3.40.50.2300">
    <property type="match status" value="1"/>
</dbReference>
<dbReference type="Gene3D" id="2.130.10.10">
    <property type="entry name" value="YVTN repeat-like/Quinoprotein amine dehydrogenase"/>
    <property type="match status" value="3"/>
</dbReference>
<evidence type="ECO:0000259" key="14">
    <source>
        <dbReference type="PROSITE" id="PS01124"/>
    </source>
</evidence>
<reference evidence="17 18" key="1">
    <citation type="submission" date="2021-12" db="EMBL/GenBank/DDBJ databases">
        <title>Genome sequencing of bacteria with rrn-lacking chromosome and rrn-plasmid.</title>
        <authorList>
            <person name="Anda M."/>
            <person name="Iwasaki W."/>
        </authorList>
    </citation>
    <scope>NUCLEOTIDE SEQUENCE [LARGE SCALE GENOMIC DNA]</scope>
    <source>
        <strain evidence="17 18">NBRC 15940</strain>
    </source>
</reference>
<dbReference type="PROSITE" id="PS00041">
    <property type="entry name" value="HTH_ARAC_FAMILY_1"/>
    <property type="match status" value="1"/>
</dbReference>
<keyword evidence="9" id="KW-0805">Transcription regulation</keyword>
<feature type="modified residue" description="4-aspartylphosphate" evidence="12">
    <location>
        <position position="1170"/>
    </location>
</feature>
<evidence type="ECO:0000256" key="7">
    <source>
        <dbReference type="ARBA" id="ARBA00022840"/>
    </source>
</evidence>
<keyword evidence="6 17" id="KW-0418">Kinase</keyword>
<name>A0AAN4W0G0_9BACT</name>
<dbReference type="Pfam" id="PF02518">
    <property type="entry name" value="HATPase_c"/>
    <property type="match status" value="1"/>
</dbReference>
<dbReference type="Proteomes" id="UP001310022">
    <property type="component" value="Unassembled WGS sequence"/>
</dbReference>
<dbReference type="InterPro" id="IPR015943">
    <property type="entry name" value="WD40/YVTN_repeat-like_dom_sf"/>
</dbReference>
<dbReference type="Gene3D" id="3.30.565.10">
    <property type="entry name" value="Histidine kinase-like ATPase, C-terminal domain"/>
    <property type="match status" value="1"/>
</dbReference>
<dbReference type="InterPro" id="IPR036097">
    <property type="entry name" value="HisK_dim/P_sf"/>
</dbReference>
<evidence type="ECO:0000256" key="13">
    <source>
        <dbReference type="SAM" id="SignalP"/>
    </source>
</evidence>
<dbReference type="EMBL" id="BQKE01000002">
    <property type="protein sequence ID" value="GJM63419.1"/>
    <property type="molecule type" value="Genomic_DNA"/>
</dbReference>